<dbReference type="EMBL" id="GAMC01001900">
    <property type="protein sequence ID" value="JAC04656.1"/>
    <property type="molecule type" value="mRNA"/>
</dbReference>
<keyword evidence="4" id="KW-1185">Reference proteome</keyword>
<dbReference type="AlphaFoldDB" id="W8BTG8"/>
<sequence>MVQITEQDKGEALHTPNWLNKELFHDILLKNEPNYAKVVNLTSEMAIPPGENFLSVMLRVYVDLDLKDGSRQQNVYVVKTMLDDENGGEDVKKLNVFPKELDMYRKYIPAFEAMYKARGWNVHLAPSCLHIHRNGDQINFIFEDLKMRGFENIDRRQGCNMNEMTRVLEKLAELHAASAVYAEQVEPYPEKFKYGFVHKTDGYKVQKELYNNRVNAYKKALTLWGLENADKYVAAFPTFDQYWKCIESNLNTDGNIFNVLNHGDLWSTNIMTTHNPNGLVDEVLLIDFQLCKWGSPAEDLHFIITTSTQKDIRIKEYDHFVAIYHEHLIRCLKFLGYKKPIPKLRELQMDMFNETNTFPVFYSLFNHLMVILLPAEKDSNFAVLMGSTEESHKFRMRALQNPSVADIMRDFWPFFYRRGVLRFEDFDKQN</sequence>
<dbReference type="PANTHER" id="PTHR11012">
    <property type="entry name" value="PROTEIN KINASE-LIKE DOMAIN-CONTAINING"/>
    <property type="match status" value="1"/>
</dbReference>
<dbReference type="OrthoDB" id="191037at2759"/>
<dbReference type="Pfam" id="PF02958">
    <property type="entry name" value="EcKL"/>
    <property type="match status" value="1"/>
</dbReference>
<protein>
    <submittedName>
        <fullName evidence="2">(Mediterranean fruit fly) hypothetical protein</fullName>
    </submittedName>
</protein>
<dbReference type="EMBL" id="CAJHJT010000001">
    <property type="protein sequence ID" value="CAD6991950.1"/>
    <property type="molecule type" value="Genomic_DNA"/>
</dbReference>
<organism evidence="3">
    <name type="scientific">Ceratitis capitata</name>
    <name type="common">Mediterranean fruit fly</name>
    <name type="synonym">Tephritis capitata</name>
    <dbReference type="NCBI Taxonomy" id="7213"/>
    <lineage>
        <taxon>Eukaryota</taxon>
        <taxon>Metazoa</taxon>
        <taxon>Ecdysozoa</taxon>
        <taxon>Arthropoda</taxon>
        <taxon>Hexapoda</taxon>
        <taxon>Insecta</taxon>
        <taxon>Pterygota</taxon>
        <taxon>Neoptera</taxon>
        <taxon>Endopterygota</taxon>
        <taxon>Diptera</taxon>
        <taxon>Brachycera</taxon>
        <taxon>Muscomorpha</taxon>
        <taxon>Tephritoidea</taxon>
        <taxon>Tephritidae</taxon>
        <taxon>Ceratitis</taxon>
        <taxon>Ceratitis</taxon>
    </lineage>
</organism>
<proteinExistence type="evidence at transcript level"/>
<evidence type="ECO:0000259" key="1">
    <source>
        <dbReference type="SMART" id="SM00587"/>
    </source>
</evidence>
<evidence type="ECO:0000313" key="3">
    <source>
        <dbReference type="EMBL" id="JAC04656.1"/>
    </source>
</evidence>
<dbReference type="Proteomes" id="UP000606786">
    <property type="component" value="Unassembled WGS sequence"/>
</dbReference>
<gene>
    <name evidence="2" type="ORF">CCAP1982_LOCUS838</name>
</gene>
<reference evidence="3" key="2">
    <citation type="journal article" date="2014" name="BMC Genomics">
        <title>A genomic perspective to assessing quality of mass-reared SIT flies used in Mediterranean fruit fly (Ceratitis capitata) eradication in California.</title>
        <authorList>
            <person name="Calla B."/>
            <person name="Hall B."/>
            <person name="Hou S."/>
            <person name="Geib S.M."/>
        </authorList>
    </citation>
    <scope>NUCLEOTIDE SEQUENCE</scope>
</reference>
<accession>W8BTG8</accession>
<evidence type="ECO:0000313" key="2">
    <source>
        <dbReference type="EMBL" id="CAD6991950.1"/>
    </source>
</evidence>
<feature type="domain" description="CHK kinase-like" evidence="1">
    <location>
        <begin position="140"/>
        <end position="334"/>
    </location>
</feature>
<dbReference type="SMART" id="SM00587">
    <property type="entry name" value="CHK"/>
    <property type="match status" value="1"/>
</dbReference>
<dbReference type="Gene3D" id="3.90.1200.10">
    <property type="match status" value="1"/>
</dbReference>
<dbReference type="SUPFAM" id="SSF56112">
    <property type="entry name" value="Protein kinase-like (PK-like)"/>
    <property type="match status" value="1"/>
</dbReference>
<dbReference type="InterPro" id="IPR004119">
    <property type="entry name" value="EcKL"/>
</dbReference>
<dbReference type="InterPro" id="IPR011009">
    <property type="entry name" value="Kinase-like_dom_sf"/>
</dbReference>
<dbReference type="PANTHER" id="PTHR11012:SF6">
    <property type="entry name" value="CHK DOMAIN OV1-RELATED"/>
    <property type="match status" value="1"/>
</dbReference>
<reference evidence="2" key="3">
    <citation type="submission" date="2020-11" db="EMBL/GenBank/DDBJ databases">
        <authorList>
            <person name="Whitehead M."/>
        </authorList>
    </citation>
    <scope>NUCLEOTIDE SEQUENCE</scope>
    <source>
        <strain evidence="2">EGII</strain>
    </source>
</reference>
<dbReference type="InterPro" id="IPR015897">
    <property type="entry name" value="CHK_kinase-like"/>
</dbReference>
<evidence type="ECO:0000313" key="4">
    <source>
        <dbReference type="Proteomes" id="UP000606786"/>
    </source>
</evidence>
<name>W8BTG8_CERCA</name>
<reference evidence="3" key="1">
    <citation type="submission" date="2013-07" db="EMBL/GenBank/DDBJ databases">
        <authorList>
            <person name="Geib S."/>
        </authorList>
    </citation>
    <scope>NUCLEOTIDE SEQUENCE</scope>
</reference>